<dbReference type="SMART" id="SM00060">
    <property type="entry name" value="FN3"/>
    <property type="match status" value="1"/>
</dbReference>
<feature type="transmembrane region" description="Helical" evidence="4">
    <location>
        <begin position="109"/>
        <end position="131"/>
    </location>
</feature>
<comment type="caution">
    <text evidence="6">The sequence shown here is derived from an EMBL/GenBank/DDBJ whole genome shotgun (WGS) entry which is preliminary data.</text>
</comment>
<dbReference type="GO" id="GO:0000272">
    <property type="term" value="P:polysaccharide catabolic process"/>
    <property type="evidence" value="ECO:0007669"/>
    <property type="project" value="UniProtKB-KW"/>
</dbReference>
<keyword evidence="1" id="KW-0378">Hydrolase</keyword>
<evidence type="ECO:0000256" key="1">
    <source>
        <dbReference type="ARBA" id="ARBA00023295"/>
    </source>
</evidence>
<evidence type="ECO:0000256" key="4">
    <source>
        <dbReference type="SAM" id="Phobius"/>
    </source>
</evidence>
<dbReference type="InterPro" id="IPR036116">
    <property type="entry name" value="FN3_sf"/>
</dbReference>
<keyword evidence="2" id="KW-0624">Polysaccharide degradation</keyword>
<evidence type="ECO:0000256" key="2">
    <source>
        <dbReference type="ARBA" id="ARBA00023326"/>
    </source>
</evidence>
<evidence type="ECO:0000313" key="7">
    <source>
        <dbReference type="Proteomes" id="UP000319927"/>
    </source>
</evidence>
<keyword evidence="2" id="KW-0119">Carbohydrate metabolism</keyword>
<dbReference type="AlphaFoldDB" id="A0A561WT43"/>
<dbReference type="EMBL" id="VIXA01000001">
    <property type="protein sequence ID" value="TWG27004.1"/>
    <property type="molecule type" value="Genomic_DNA"/>
</dbReference>
<dbReference type="Gene3D" id="2.60.40.10">
    <property type="entry name" value="Immunoglobulins"/>
    <property type="match status" value="1"/>
</dbReference>
<evidence type="ECO:0000313" key="6">
    <source>
        <dbReference type="EMBL" id="TWG27004.1"/>
    </source>
</evidence>
<dbReference type="Proteomes" id="UP000319927">
    <property type="component" value="Unassembled WGS sequence"/>
</dbReference>
<dbReference type="CDD" id="cd00063">
    <property type="entry name" value="FN3"/>
    <property type="match status" value="1"/>
</dbReference>
<gene>
    <name evidence="6" type="ORF">FHX75_11138</name>
</gene>
<keyword evidence="1" id="KW-0326">Glycosidase</keyword>
<proteinExistence type="predicted"/>
<keyword evidence="7" id="KW-1185">Reference proteome</keyword>
<reference evidence="6 7" key="1">
    <citation type="submission" date="2019-06" db="EMBL/GenBank/DDBJ databases">
        <title>Sequencing the genomes of 1000 actinobacteria strains.</title>
        <authorList>
            <person name="Klenk H.-P."/>
        </authorList>
    </citation>
    <scope>NUCLEOTIDE SEQUENCE [LARGE SCALE GENOMIC DNA]</scope>
    <source>
        <strain evidence="6 7">DSM 102131</strain>
    </source>
</reference>
<protein>
    <recommendedName>
        <fullName evidence="5">Fibronectin type-III domain-containing protein</fullName>
    </recommendedName>
</protein>
<feature type="compositionally biased region" description="Low complexity" evidence="3">
    <location>
        <begin position="148"/>
        <end position="159"/>
    </location>
</feature>
<keyword evidence="4" id="KW-0812">Transmembrane</keyword>
<accession>A0A561WT43</accession>
<evidence type="ECO:0000256" key="3">
    <source>
        <dbReference type="SAM" id="MobiDB-lite"/>
    </source>
</evidence>
<feature type="region of interest" description="Disordered" evidence="3">
    <location>
        <begin position="1"/>
        <end position="52"/>
    </location>
</feature>
<keyword evidence="4" id="KW-1133">Transmembrane helix</keyword>
<sequence>MSTPPVSAPPWGLTAPPWSSVAPPQPLTTAPVRDEPAEDDDATAQADIDGPLELVDEPLVAYDMPPRVAKETDAPIEQPRQETAYPPVYQPPPAYPVEAPPERRGRGRVVLAVVAGVVVLGAAGVVGAVALDRGEPGVPPAPTGGTPGAAKATGAPPTGLKLRDDGTSVTITWSDPAGGGVPFMVAGGRAGKALGVMATIDPGQTTYTVNGLSSTVDYCFTVLAVYSTDAFATSGQVCTDRERRTPAG</sequence>
<organism evidence="6 7">
    <name type="scientific">Micromonospora palomenae</name>
    <dbReference type="NCBI Taxonomy" id="1461247"/>
    <lineage>
        <taxon>Bacteria</taxon>
        <taxon>Bacillati</taxon>
        <taxon>Actinomycetota</taxon>
        <taxon>Actinomycetes</taxon>
        <taxon>Micromonosporales</taxon>
        <taxon>Micromonosporaceae</taxon>
        <taxon>Micromonospora</taxon>
    </lineage>
</organism>
<dbReference type="InterPro" id="IPR003961">
    <property type="entry name" value="FN3_dom"/>
</dbReference>
<keyword evidence="4" id="KW-0472">Membrane</keyword>
<dbReference type="SUPFAM" id="SSF49265">
    <property type="entry name" value="Fibronectin type III"/>
    <property type="match status" value="1"/>
</dbReference>
<evidence type="ECO:0000259" key="5">
    <source>
        <dbReference type="PROSITE" id="PS50853"/>
    </source>
</evidence>
<dbReference type="GO" id="GO:0016798">
    <property type="term" value="F:hydrolase activity, acting on glycosyl bonds"/>
    <property type="evidence" value="ECO:0007669"/>
    <property type="project" value="UniProtKB-KW"/>
</dbReference>
<dbReference type="InterPro" id="IPR013783">
    <property type="entry name" value="Ig-like_fold"/>
</dbReference>
<feature type="domain" description="Fibronectin type-III" evidence="5">
    <location>
        <begin position="156"/>
        <end position="248"/>
    </location>
</feature>
<dbReference type="PROSITE" id="PS50853">
    <property type="entry name" value="FN3"/>
    <property type="match status" value="1"/>
</dbReference>
<feature type="region of interest" description="Disordered" evidence="3">
    <location>
        <begin position="137"/>
        <end position="164"/>
    </location>
</feature>
<name>A0A561WT43_9ACTN</name>